<name>A0A8W8LZ51_MAGGI</name>
<dbReference type="PRINTS" id="PR00385">
    <property type="entry name" value="P450"/>
</dbReference>
<dbReference type="AlphaFoldDB" id="A0A8W8LZ51"/>
<evidence type="ECO:0000256" key="11">
    <source>
        <dbReference type="ARBA" id="ARBA00023033"/>
    </source>
</evidence>
<evidence type="ECO:0000256" key="10">
    <source>
        <dbReference type="ARBA" id="ARBA00023004"/>
    </source>
</evidence>
<dbReference type="GO" id="GO:0020037">
    <property type="term" value="F:heme binding"/>
    <property type="evidence" value="ECO:0007669"/>
    <property type="project" value="InterPro"/>
</dbReference>
<dbReference type="EnsemblMetazoa" id="G30522.1">
    <property type="protein sequence ID" value="G30522.1:cds"/>
    <property type="gene ID" value="G30522"/>
</dbReference>
<dbReference type="PRINTS" id="PR00463">
    <property type="entry name" value="EP450I"/>
</dbReference>
<evidence type="ECO:0000256" key="7">
    <source>
        <dbReference type="ARBA" id="ARBA00022824"/>
    </source>
</evidence>
<evidence type="ECO:0000256" key="9">
    <source>
        <dbReference type="ARBA" id="ARBA00023002"/>
    </source>
</evidence>
<dbReference type="InterPro" id="IPR050182">
    <property type="entry name" value="Cytochrome_P450_fam2"/>
</dbReference>
<evidence type="ECO:0000256" key="13">
    <source>
        <dbReference type="PIRSR" id="PIRSR602401-1"/>
    </source>
</evidence>
<keyword evidence="16" id="KW-1185">Reference proteome</keyword>
<protein>
    <submittedName>
        <fullName evidence="15">Uncharacterized protein</fullName>
    </submittedName>
</protein>
<evidence type="ECO:0000256" key="2">
    <source>
        <dbReference type="ARBA" id="ARBA00004174"/>
    </source>
</evidence>
<evidence type="ECO:0000256" key="4">
    <source>
        <dbReference type="ARBA" id="ARBA00010617"/>
    </source>
</evidence>
<dbReference type="Pfam" id="PF00067">
    <property type="entry name" value="p450"/>
    <property type="match status" value="1"/>
</dbReference>
<evidence type="ECO:0000313" key="15">
    <source>
        <dbReference type="EnsemblMetazoa" id="G30522.1:cds"/>
    </source>
</evidence>
<comment type="subcellular location">
    <subcellularLocation>
        <location evidence="3">Endoplasmic reticulum membrane</location>
        <topology evidence="3">Peripheral membrane protein</topology>
    </subcellularLocation>
    <subcellularLocation>
        <location evidence="2">Microsome membrane</location>
        <topology evidence="2">Peripheral membrane protein</topology>
    </subcellularLocation>
</comment>
<comment type="similarity">
    <text evidence="4">Belongs to the cytochrome P450 family.</text>
</comment>
<dbReference type="FunFam" id="1.10.630.10:FF:000238">
    <property type="entry name" value="Cytochrome P450 2A6"/>
    <property type="match status" value="1"/>
</dbReference>
<evidence type="ECO:0000256" key="14">
    <source>
        <dbReference type="SAM" id="Phobius"/>
    </source>
</evidence>
<evidence type="ECO:0000256" key="12">
    <source>
        <dbReference type="ARBA" id="ARBA00023136"/>
    </source>
</evidence>
<organism evidence="15 16">
    <name type="scientific">Magallana gigas</name>
    <name type="common">Pacific oyster</name>
    <name type="synonym">Crassostrea gigas</name>
    <dbReference type="NCBI Taxonomy" id="29159"/>
    <lineage>
        <taxon>Eukaryota</taxon>
        <taxon>Metazoa</taxon>
        <taxon>Spiralia</taxon>
        <taxon>Lophotrochozoa</taxon>
        <taxon>Mollusca</taxon>
        <taxon>Bivalvia</taxon>
        <taxon>Autobranchia</taxon>
        <taxon>Pteriomorphia</taxon>
        <taxon>Ostreida</taxon>
        <taxon>Ostreoidea</taxon>
        <taxon>Ostreidae</taxon>
        <taxon>Magallana</taxon>
    </lineage>
</organism>
<dbReference type="PANTHER" id="PTHR24300:SF403">
    <property type="entry name" value="CYTOCHROME P450 306A1"/>
    <property type="match status" value="1"/>
</dbReference>
<dbReference type="GO" id="GO:0008395">
    <property type="term" value="F:steroid hydroxylase activity"/>
    <property type="evidence" value="ECO:0007669"/>
    <property type="project" value="TreeGrafter"/>
</dbReference>
<proteinExistence type="inferred from homology"/>
<evidence type="ECO:0000313" key="16">
    <source>
        <dbReference type="Proteomes" id="UP000005408"/>
    </source>
</evidence>
<dbReference type="Gene3D" id="1.10.630.10">
    <property type="entry name" value="Cytochrome P450"/>
    <property type="match status" value="1"/>
</dbReference>
<accession>A0A8W8LZ51</accession>
<evidence type="ECO:0000256" key="6">
    <source>
        <dbReference type="ARBA" id="ARBA00022723"/>
    </source>
</evidence>
<feature type="transmembrane region" description="Helical" evidence="14">
    <location>
        <begin position="283"/>
        <end position="309"/>
    </location>
</feature>
<dbReference type="GO" id="GO:0005506">
    <property type="term" value="F:iron ion binding"/>
    <property type="evidence" value="ECO:0007669"/>
    <property type="project" value="InterPro"/>
</dbReference>
<keyword evidence="12 14" id="KW-0472">Membrane</keyword>
<keyword evidence="9" id="KW-0560">Oxidoreductase</keyword>
<dbReference type="GO" id="GO:0006082">
    <property type="term" value="P:organic acid metabolic process"/>
    <property type="evidence" value="ECO:0007669"/>
    <property type="project" value="TreeGrafter"/>
</dbReference>
<dbReference type="InterPro" id="IPR036396">
    <property type="entry name" value="Cyt_P450_sf"/>
</dbReference>
<dbReference type="InterPro" id="IPR002401">
    <property type="entry name" value="Cyt_P450_E_grp-I"/>
</dbReference>
<dbReference type="PANTHER" id="PTHR24300">
    <property type="entry name" value="CYTOCHROME P450 508A4-RELATED"/>
    <property type="match status" value="1"/>
</dbReference>
<keyword evidence="5 13" id="KW-0349">Heme</keyword>
<keyword evidence="6 13" id="KW-0479">Metal-binding</keyword>
<keyword evidence="8" id="KW-0492">Microsome</keyword>
<keyword evidence="14" id="KW-1133">Transmembrane helix</keyword>
<evidence type="ECO:0000256" key="3">
    <source>
        <dbReference type="ARBA" id="ARBA00004406"/>
    </source>
</evidence>
<dbReference type="SUPFAM" id="SSF48264">
    <property type="entry name" value="Cytochrome P450"/>
    <property type="match status" value="1"/>
</dbReference>
<evidence type="ECO:0000256" key="8">
    <source>
        <dbReference type="ARBA" id="ARBA00022848"/>
    </source>
</evidence>
<reference evidence="15" key="1">
    <citation type="submission" date="2022-08" db="UniProtKB">
        <authorList>
            <consortium name="EnsemblMetazoa"/>
        </authorList>
    </citation>
    <scope>IDENTIFICATION</scope>
    <source>
        <strain evidence="15">05x7-T-G4-1.051#20</strain>
    </source>
</reference>
<evidence type="ECO:0000256" key="1">
    <source>
        <dbReference type="ARBA" id="ARBA00001971"/>
    </source>
</evidence>
<keyword evidence="10 13" id="KW-0408">Iron</keyword>
<feature type="binding site" description="axial binding residue" evidence="13">
    <location>
        <position position="431"/>
    </location>
    <ligand>
        <name>heme</name>
        <dbReference type="ChEBI" id="CHEBI:30413"/>
    </ligand>
    <ligandPart>
        <name>Fe</name>
        <dbReference type="ChEBI" id="CHEBI:18248"/>
    </ligandPart>
</feature>
<dbReference type="GO" id="GO:0016712">
    <property type="term" value="F:oxidoreductase activity, acting on paired donors, with incorporation or reduction of molecular oxygen, reduced flavin or flavoprotein as one donor, and incorporation of one atom of oxygen"/>
    <property type="evidence" value="ECO:0007669"/>
    <property type="project" value="TreeGrafter"/>
</dbReference>
<dbReference type="GO" id="GO:0005789">
    <property type="term" value="C:endoplasmic reticulum membrane"/>
    <property type="evidence" value="ECO:0007669"/>
    <property type="project" value="UniProtKB-SubCell"/>
</dbReference>
<sequence length="486" mass="54726">MISLPVTTTGGAIQNKMSKNSSAKILPPREPGSFLVGNYDFKPTIPTYLELWRKHGDLITLVTFGQTMIVVCGHKTLTEVLEQNGENTYEHPFVFGFREYFECSGILGAFGQVWKKQRKFVIDTLRKIDSGSANQESHVADVVEDFLKDVELANGQPIEMKKVINTNHCNIIFSLLFGEKFEHGDETLSRLAGLVEEAGYAVSDSGVLSFFEWLKYLPGDLFKAKRLRYLVDEIKKVVKESADKHKEKTHDADATDFIYSFMQEQERMTQAGEDMEGFTDRDMILFGFGFLFGGIPVTHALAWSFLYLVHHPDVVSNMQKEIDNIIGKNRLPTMEDRPSLPYCQAVIYEVLRMASVSSGAPAHVLSADIEVNGYTLPKDAWLIPGLSTINWDPSIHTEPEKFNPGRFINDEGQLFGYEKVYTSFFIGPRTCLGQSLAMIEMFLIITSVVQKYDIGNEPGNPLVSLEGIYKGVHIPSPYNLCLKNRL</sequence>
<evidence type="ECO:0000256" key="5">
    <source>
        <dbReference type="ARBA" id="ARBA00022617"/>
    </source>
</evidence>
<dbReference type="Proteomes" id="UP000005408">
    <property type="component" value="Unassembled WGS sequence"/>
</dbReference>
<dbReference type="InterPro" id="IPR001128">
    <property type="entry name" value="Cyt_P450"/>
</dbReference>
<comment type="cofactor">
    <cofactor evidence="1 13">
        <name>heme</name>
        <dbReference type="ChEBI" id="CHEBI:30413"/>
    </cofactor>
</comment>
<dbReference type="GO" id="GO:0006805">
    <property type="term" value="P:xenobiotic metabolic process"/>
    <property type="evidence" value="ECO:0007669"/>
    <property type="project" value="TreeGrafter"/>
</dbReference>
<keyword evidence="11" id="KW-0503">Monooxygenase</keyword>
<keyword evidence="14" id="KW-0812">Transmembrane</keyword>
<keyword evidence="7" id="KW-0256">Endoplasmic reticulum</keyword>